<reference evidence="2 3" key="1">
    <citation type="submission" date="2018-10" db="EMBL/GenBank/DDBJ databases">
        <title>A high-quality apple genome assembly.</title>
        <authorList>
            <person name="Hu J."/>
        </authorList>
    </citation>
    <scope>NUCLEOTIDE SEQUENCE [LARGE SCALE GENOMIC DNA]</scope>
    <source>
        <strain evidence="3">cv. HFTH1</strain>
        <tissue evidence="2">Young leaf</tissue>
    </source>
</reference>
<keyword evidence="3" id="KW-1185">Reference proteome</keyword>
<dbReference type="EMBL" id="RDQH01000331">
    <property type="protein sequence ID" value="RXI00411.1"/>
    <property type="molecule type" value="Genomic_DNA"/>
</dbReference>
<name>A0A498JYK4_MALDO</name>
<evidence type="ECO:0000313" key="2">
    <source>
        <dbReference type="EMBL" id="RXI00411.1"/>
    </source>
</evidence>
<accession>A0A498JYK4</accession>
<sequence length="86" mass="9843">MGSKDTTCIGFVYCMRVTTWFLHLCSGCCIMGSKDTTCIGFVYCMRNMNIGFVGDSLNENFLVLFLCIMRVADAGAKKWKRMEDWR</sequence>
<keyword evidence="1" id="KW-0732">Signal</keyword>
<feature type="signal peptide" evidence="1">
    <location>
        <begin position="1"/>
        <end position="27"/>
    </location>
</feature>
<proteinExistence type="predicted"/>
<dbReference type="AlphaFoldDB" id="A0A498JYK4"/>
<organism evidence="2 3">
    <name type="scientific">Malus domestica</name>
    <name type="common">Apple</name>
    <name type="synonym">Pyrus malus</name>
    <dbReference type="NCBI Taxonomy" id="3750"/>
    <lineage>
        <taxon>Eukaryota</taxon>
        <taxon>Viridiplantae</taxon>
        <taxon>Streptophyta</taxon>
        <taxon>Embryophyta</taxon>
        <taxon>Tracheophyta</taxon>
        <taxon>Spermatophyta</taxon>
        <taxon>Magnoliopsida</taxon>
        <taxon>eudicotyledons</taxon>
        <taxon>Gunneridae</taxon>
        <taxon>Pentapetalae</taxon>
        <taxon>rosids</taxon>
        <taxon>fabids</taxon>
        <taxon>Rosales</taxon>
        <taxon>Rosaceae</taxon>
        <taxon>Amygdaloideae</taxon>
        <taxon>Maleae</taxon>
        <taxon>Malus</taxon>
    </lineage>
</organism>
<dbReference type="Proteomes" id="UP000290289">
    <property type="component" value="Chromosome 5"/>
</dbReference>
<dbReference type="STRING" id="3750.A0A498JYK4"/>
<protein>
    <submittedName>
        <fullName evidence="2">Uncharacterized protein</fullName>
    </submittedName>
</protein>
<comment type="caution">
    <text evidence="2">The sequence shown here is derived from an EMBL/GenBank/DDBJ whole genome shotgun (WGS) entry which is preliminary data.</text>
</comment>
<feature type="chain" id="PRO_5019829509" evidence="1">
    <location>
        <begin position="28"/>
        <end position="86"/>
    </location>
</feature>
<evidence type="ECO:0000256" key="1">
    <source>
        <dbReference type="SAM" id="SignalP"/>
    </source>
</evidence>
<gene>
    <name evidence="2" type="ORF">DVH24_037959</name>
</gene>
<evidence type="ECO:0000313" key="3">
    <source>
        <dbReference type="Proteomes" id="UP000290289"/>
    </source>
</evidence>